<comment type="caution">
    <text evidence="1">The sequence shown here is derived from an EMBL/GenBank/DDBJ whole genome shotgun (WGS) entry which is preliminary data.</text>
</comment>
<dbReference type="EMBL" id="BRPK01000005">
    <property type="protein sequence ID" value="GLB38759.1"/>
    <property type="molecule type" value="Genomic_DNA"/>
</dbReference>
<evidence type="ECO:0000313" key="2">
    <source>
        <dbReference type="Proteomes" id="UP001063166"/>
    </source>
</evidence>
<dbReference type="Gene3D" id="3.80.10.10">
    <property type="entry name" value="Ribonuclease Inhibitor"/>
    <property type="match status" value="1"/>
</dbReference>
<protein>
    <submittedName>
        <fullName evidence="1">Uncharacterized protein</fullName>
    </submittedName>
</protein>
<gene>
    <name evidence="1" type="ORF">LshimejAT787_0506240</name>
</gene>
<sequence>MNPNLSQVSIARWFDVTPADLSLVANLPYWCPSATSVRISIQHRNAATVTSAAVLRWHTLSQLDVGSISKDAFLHIGTLPNLRFLSLPSLSALREIAIRSQHLSFCTQFLKLLAPRSPLFDITFVSLEPSLAGWTDLVNTITVTCCPSSLRSLEIRDYDELYSDSDVGHASKNLAVYGDTLKPLLTFSGVTHAQLAASHGFDFDDHFLEGLAVAWPRLQSLRVDTERKPDGLPRATLACLVSFARHCHHIEWLQLTVNARDIPASNPTGRIASNTLLTLGVGFSPISSPLKVAAFLSGVLPKLKRIIYYAANYGDESEEPDTSGLGWSEIHFFIFIHFVIMYSLARAALRPTDRGLTLPMFVDVRVEEATWTTMALTTPTPAGNEGKRSL</sequence>
<name>A0A9P3PNP3_LYOSH</name>
<organism evidence="1 2">
    <name type="scientific">Lyophyllum shimeji</name>
    <name type="common">Hon-shimeji</name>
    <name type="synonym">Tricholoma shimeji</name>
    <dbReference type="NCBI Taxonomy" id="47721"/>
    <lineage>
        <taxon>Eukaryota</taxon>
        <taxon>Fungi</taxon>
        <taxon>Dikarya</taxon>
        <taxon>Basidiomycota</taxon>
        <taxon>Agaricomycotina</taxon>
        <taxon>Agaricomycetes</taxon>
        <taxon>Agaricomycetidae</taxon>
        <taxon>Agaricales</taxon>
        <taxon>Tricholomatineae</taxon>
        <taxon>Lyophyllaceae</taxon>
        <taxon>Lyophyllum</taxon>
    </lineage>
</organism>
<keyword evidence="2" id="KW-1185">Reference proteome</keyword>
<evidence type="ECO:0000313" key="1">
    <source>
        <dbReference type="EMBL" id="GLB38759.1"/>
    </source>
</evidence>
<dbReference type="InterPro" id="IPR032675">
    <property type="entry name" value="LRR_dom_sf"/>
</dbReference>
<dbReference type="OrthoDB" id="3543113at2759"/>
<accession>A0A9P3PNP3</accession>
<dbReference type="Proteomes" id="UP001063166">
    <property type="component" value="Unassembled WGS sequence"/>
</dbReference>
<reference evidence="1" key="1">
    <citation type="submission" date="2022-07" db="EMBL/GenBank/DDBJ databases">
        <title>The genome of Lyophyllum shimeji provides insight into the initial evolution of ectomycorrhizal fungal genome.</title>
        <authorList>
            <person name="Kobayashi Y."/>
            <person name="Shibata T."/>
            <person name="Hirakawa H."/>
            <person name="Shigenobu S."/>
            <person name="Nishiyama T."/>
            <person name="Yamada A."/>
            <person name="Hasebe M."/>
            <person name="Kawaguchi M."/>
        </authorList>
    </citation>
    <scope>NUCLEOTIDE SEQUENCE</scope>
    <source>
        <strain evidence="1">AT787</strain>
    </source>
</reference>
<proteinExistence type="predicted"/>
<dbReference type="AlphaFoldDB" id="A0A9P3PNP3"/>